<dbReference type="PATRIC" id="fig|153151.4.peg.1275"/>
<name>A0A150MK31_9BACL</name>
<evidence type="ECO:0000313" key="1">
    <source>
        <dbReference type="EMBL" id="KYD24602.1"/>
    </source>
</evidence>
<protein>
    <submittedName>
        <fullName evidence="1">Uncharacterized protein</fullName>
    </submittedName>
</protein>
<dbReference type="RefSeq" id="WP_062678880.1">
    <property type="nucleotide sequence ID" value="NZ_LQYW01000149.1"/>
</dbReference>
<organism evidence="1 2">
    <name type="scientific">Parageobacillus toebii</name>
    <dbReference type="NCBI Taxonomy" id="153151"/>
    <lineage>
        <taxon>Bacteria</taxon>
        <taxon>Bacillati</taxon>
        <taxon>Bacillota</taxon>
        <taxon>Bacilli</taxon>
        <taxon>Bacillales</taxon>
        <taxon>Anoxybacillaceae</taxon>
        <taxon>Parageobacillus</taxon>
    </lineage>
</organism>
<dbReference type="Proteomes" id="UP000075324">
    <property type="component" value="Unassembled WGS sequence"/>
</dbReference>
<dbReference type="InterPro" id="IPR009061">
    <property type="entry name" value="DNA-bd_dom_put_sf"/>
</dbReference>
<dbReference type="SUPFAM" id="SSF46955">
    <property type="entry name" value="Putative DNA-binding domain"/>
    <property type="match status" value="1"/>
</dbReference>
<sequence>MEGYKKVDGKVIVSTKELCELLDISDRTLTDWKRQGLTQHSRGWWDLKHVLKWRGLIYNGDTEKSKFLNLQQKKLEAEVAFKEAQSELTRLKTEIANGKYIEKELVEAELSRFFIIFKKSAMSLSRKLAGEISSYVEPIEARKIEKRLTDIINDALEQMSVDGVYNAKKKRK</sequence>
<comment type="caution">
    <text evidence="1">The sequence shown here is derived from an EMBL/GenBank/DDBJ whole genome shotgun (WGS) entry which is preliminary data.</text>
</comment>
<reference evidence="1 2" key="1">
    <citation type="submission" date="2016-01" db="EMBL/GenBank/DDBJ databases">
        <title>Draft Genome Sequences of Seven Thermophilic Sporeformers Isolated from Foods.</title>
        <authorList>
            <person name="Berendsen E.M."/>
            <person name="Wells-Bennik M.H."/>
            <person name="Krawcyk A.O."/>
            <person name="De Jong A."/>
            <person name="Holsappel S."/>
            <person name="Eijlander R.T."/>
            <person name="Kuipers O.P."/>
        </authorList>
    </citation>
    <scope>NUCLEOTIDE SEQUENCE [LARGE SCALE GENOMIC DNA]</scope>
    <source>
        <strain evidence="1 2">B4110</strain>
    </source>
</reference>
<dbReference type="AlphaFoldDB" id="A0A150MK31"/>
<accession>A0A150MK31</accession>
<gene>
    <name evidence="1" type="ORF">B4110_0611</name>
</gene>
<evidence type="ECO:0000313" key="2">
    <source>
        <dbReference type="Proteomes" id="UP000075324"/>
    </source>
</evidence>
<proteinExistence type="predicted"/>
<dbReference type="EMBL" id="LQYW01000149">
    <property type="protein sequence ID" value="KYD24602.1"/>
    <property type="molecule type" value="Genomic_DNA"/>
</dbReference>